<dbReference type="EMBL" id="CM017322">
    <property type="protein sequence ID" value="KAE8010385.1"/>
    <property type="molecule type" value="Genomic_DNA"/>
</dbReference>
<evidence type="ECO:0000256" key="1">
    <source>
        <dbReference type="ARBA" id="ARBA00004609"/>
    </source>
</evidence>
<feature type="compositionally biased region" description="Polar residues" evidence="9">
    <location>
        <begin position="554"/>
        <end position="568"/>
    </location>
</feature>
<evidence type="ECO:0000256" key="8">
    <source>
        <dbReference type="ARBA" id="ARBA00023288"/>
    </source>
</evidence>
<evidence type="ECO:0000313" key="12">
    <source>
        <dbReference type="EMBL" id="KAE8010385.1"/>
    </source>
</evidence>
<dbReference type="FunFam" id="1.20.58.1040:FF:000001">
    <property type="entry name" value="Glucan endo-1,3-beta-glucosidase 4"/>
    <property type="match status" value="1"/>
</dbReference>
<feature type="compositionally biased region" description="Low complexity" evidence="9">
    <location>
        <begin position="518"/>
        <end position="534"/>
    </location>
</feature>
<evidence type="ECO:0000256" key="4">
    <source>
        <dbReference type="ARBA" id="ARBA00022729"/>
    </source>
</evidence>
<feature type="signal peptide" evidence="10">
    <location>
        <begin position="1"/>
        <end position="23"/>
    </location>
</feature>
<evidence type="ECO:0000256" key="10">
    <source>
        <dbReference type="SAM" id="SignalP"/>
    </source>
</evidence>
<evidence type="ECO:0000256" key="5">
    <source>
        <dbReference type="ARBA" id="ARBA00023136"/>
    </source>
</evidence>
<keyword evidence="7" id="KW-0325">Glycoprotein</keyword>
<reference evidence="12 13" key="1">
    <citation type="submission" date="2019-06" db="EMBL/GenBank/DDBJ databases">
        <title>A chromosomal-level reference genome of Carpinus fangiana (Coryloideae, Betulaceae).</title>
        <authorList>
            <person name="Yang X."/>
            <person name="Wang Z."/>
            <person name="Zhang L."/>
            <person name="Hao G."/>
            <person name="Liu J."/>
            <person name="Yang Y."/>
        </authorList>
    </citation>
    <scope>NUCLEOTIDE SEQUENCE [LARGE SCALE GENOMIC DNA]</scope>
    <source>
        <strain evidence="12">Cfa_2016G</strain>
        <tissue evidence="12">Leaf</tissue>
    </source>
</reference>
<evidence type="ECO:0000256" key="9">
    <source>
        <dbReference type="SAM" id="MobiDB-lite"/>
    </source>
</evidence>
<keyword evidence="2" id="KW-1003">Cell membrane</keyword>
<gene>
    <name evidence="12" type="ORF">FH972_006758</name>
</gene>
<dbReference type="SMART" id="SM00768">
    <property type="entry name" value="X8"/>
    <property type="match status" value="1"/>
</dbReference>
<dbReference type="Proteomes" id="UP000327013">
    <property type="component" value="Chromosome 2"/>
</dbReference>
<keyword evidence="4 10" id="KW-0732">Signal</keyword>
<feature type="region of interest" description="Disordered" evidence="9">
    <location>
        <begin position="518"/>
        <end position="575"/>
    </location>
</feature>
<dbReference type="SUPFAM" id="SSF51445">
    <property type="entry name" value="(Trans)glycosidases"/>
    <property type="match status" value="1"/>
</dbReference>
<evidence type="ECO:0000256" key="3">
    <source>
        <dbReference type="ARBA" id="ARBA00022622"/>
    </source>
</evidence>
<dbReference type="OrthoDB" id="417697at2759"/>
<evidence type="ECO:0000256" key="6">
    <source>
        <dbReference type="ARBA" id="ARBA00023157"/>
    </source>
</evidence>
<evidence type="ECO:0000313" key="13">
    <source>
        <dbReference type="Proteomes" id="UP000327013"/>
    </source>
</evidence>
<dbReference type="Pfam" id="PF07983">
    <property type="entry name" value="X8"/>
    <property type="match status" value="1"/>
</dbReference>
<dbReference type="PANTHER" id="PTHR31044">
    <property type="entry name" value="BETA-1,3 GLUCANASE"/>
    <property type="match status" value="1"/>
</dbReference>
<proteinExistence type="predicted"/>
<keyword evidence="13" id="KW-1185">Reference proteome</keyword>
<keyword evidence="8" id="KW-0449">Lipoprotein</keyword>
<dbReference type="Gene3D" id="1.20.58.1040">
    <property type="match status" value="1"/>
</dbReference>
<name>A0A5N6QT94_9ROSI</name>
<feature type="chain" id="PRO_5024408021" description="X8 domain-containing protein" evidence="10">
    <location>
        <begin position="24"/>
        <end position="610"/>
    </location>
</feature>
<accession>A0A5N6QT94</accession>
<dbReference type="AlphaFoldDB" id="A0A5N6QT94"/>
<protein>
    <recommendedName>
        <fullName evidence="11">X8 domain-containing protein</fullName>
    </recommendedName>
</protein>
<dbReference type="PANTHER" id="PTHR31044:SF120">
    <property type="entry name" value="CARBOHYDRATE-BINDING X8 DOMAIN SUPERFAMILY PROTEIN"/>
    <property type="match status" value="1"/>
</dbReference>
<dbReference type="InterPro" id="IPR044788">
    <property type="entry name" value="X8_dom_prot"/>
</dbReference>
<keyword evidence="3" id="KW-0336">GPI-anchor</keyword>
<evidence type="ECO:0000256" key="7">
    <source>
        <dbReference type="ARBA" id="ARBA00023180"/>
    </source>
</evidence>
<evidence type="ECO:0000259" key="11">
    <source>
        <dbReference type="SMART" id="SM00768"/>
    </source>
</evidence>
<organism evidence="12 13">
    <name type="scientific">Carpinus fangiana</name>
    <dbReference type="NCBI Taxonomy" id="176857"/>
    <lineage>
        <taxon>Eukaryota</taxon>
        <taxon>Viridiplantae</taxon>
        <taxon>Streptophyta</taxon>
        <taxon>Embryophyta</taxon>
        <taxon>Tracheophyta</taxon>
        <taxon>Spermatophyta</taxon>
        <taxon>Magnoliopsida</taxon>
        <taxon>eudicotyledons</taxon>
        <taxon>Gunneridae</taxon>
        <taxon>Pentapetalae</taxon>
        <taxon>rosids</taxon>
        <taxon>fabids</taxon>
        <taxon>Fagales</taxon>
        <taxon>Betulaceae</taxon>
        <taxon>Carpinus</taxon>
    </lineage>
</organism>
<dbReference type="Gene3D" id="3.20.20.80">
    <property type="entry name" value="Glycosidases"/>
    <property type="match status" value="1"/>
</dbReference>
<dbReference type="PRINTS" id="PR01217">
    <property type="entry name" value="PRICHEXTENSN"/>
</dbReference>
<dbReference type="InterPro" id="IPR017853">
    <property type="entry name" value="GH"/>
</dbReference>
<dbReference type="GO" id="GO:0009506">
    <property type="term" value="C:plasmodesma"/>
    <property type="evidence" value="ECO:0007669"/>
    <property type="project" value="UniProtKB-ARBA"/>
</dbReference>
<dbReference type="InterPro" id="IPR012946">
    <property type="entry name" value="X8"/>
</dbReference>
<comment type="subcellular location">
    <subcellularLocation>
        <location evidence="1">Cell membrane</location>
        <topology evidence="1">Lipid-anchor</topology>
        <topology evidence="1">GPI-anchor</topology>
    </subcellularLocation>
</comment>
<feature type="domain" description="X8" evidence="11">
    <location>
        <begin position="427"/>
        <end position="511"/>
    </location>
</feature>
<dbReference type="GO" id="GO:0005886">
    <property type="term" value="C:plasma membrane"/>
    <property type="evidence" value="ECO:0007669"/>
    <property type="project" value="UniProtKB-SubCell"/>
</dbReference>
<evidence type="ECO:0000256" key="2">
    <source>
        <dbReference type="ARBA" id="ARBA00022475"/>
    </source>
</evidence>
<keyword evidence="6" id="KW-1015">Disulfide bond</keyword>
<dbReference type="GO" id="GO:0098552">
    <property type="term" value="C:side of membrane"/>
    <property type="evidence" value="ECO:0007669"/>
    <property type="project" value="UniProtKB-KW"/>
</dbReference>
<sequence>MVGGASKCLFLLFLSLLTICCSGTLVGFSYHAGSTATSSTARTLSFLKQNKVTPSQIRVFVADHRALSTLSDSGATFDLYLSKSLLGNLLNSESSVISWLKAHVMTFLPHVNINSIILAGGNDSSEQIELPMLLSTLKSMHSVLSALHLESQVRVSVAFSLSFLENLNRPQERDLHRIFGFIMKMKSYVMVEASIDGQISMGDLFVQSMIERATLSSFLLPHNDVPVVLTIKSPSVPSATEVAQFSDKVLQSLQNKTQITGQIVGLYAEVSSVEDFVQKELKREEEQIFPSSHRELLSKSHLKAILHDTINPPTTIFPTTPGITPPDNPTPPIITVPATNPVTITPANPGSTPLTFPSTPPITIPSTYPANSPVPVTNPVTTPTTVPGAQPVTNPVTTYPTPSGAVPVTNPVAPPATTNAPAIPGQSWCVAKAGALETAIQAALDYACGMGGADCSQIQQGGSCYNPNTLQNHASYAFNSYYQKNQAPTSCDFGGTATIVNVNPSIGSCIFASSATATANPTPTPTTTTTTPTSTPTPPSPSGAGVSGYGTPPSVLNSSEPASGTTPFFGSEGPPAAVNASTSFSSGLHPIIGCIILATSFVTGKIVLDM</sequence>
<keyword evidence="5" id="KW-0472">Membrane</keyword>